<proteinExistence type="predicted"/>
<name>A0AAU9NPY7_9ASTR</name>
<dbReference type="Proteomes" id="UP001157418">
    <property type="component" value="Unassembled WGS sequence"/>
</dbReference>
<keyword evidence="2" id="KW-1185">Reference proteome</keyword>
<evidence type="ECO:0000313" key="1">
    <source>
        <dbReference type="EMBL" id="CAH1439895.1"/>
    </source>
</evidence>
<reference evidence="1 2" key="1">
    <citation type="submission" date="2022-01" db="EMBL/GenBank/DDBJ databases">
        <authorList>
            <person name="Xiong W."/>
            <person name="Schranz E."/>
        </authorList>
    </citation>
    <scope>NUCLEOTIDE SEQUENCE [LARGE SCALE GENOMIC DNA]</scope>
</reference>
<accession>A0AAU9NPY7</accession>
<protein>
    <submittedName>
        <fullName evidence="1">Uncharacterized protein</fullName>
    </submittedName>
</protein>
<gene>
    <name evidence="1" type="ORF">LVIROSA_LOCUS26061</name>
</gene>
<dbReference type="AlphaFoldDB" id="A0AAU9NPY7"/>
<evidence type="ECO:0000313" key="2">
    <source>
        <dbReference type="Proteomes" id="UP001157418"/>
    </source>
</evidence>
<organism evidence="1 2">
    <name type="scientific">Lactuca virosa</name>
    <dbReference type="NCBI Taxonomy" id="75947"/>
    <lineage>
        <taxon>Eukaryota</taxon>
        <taxon>Viridiplantae</taxon>
        <taxon>Streptophyta</taxon>
        <taxon>Embryophyta</taxon>
        <taxon>Tracheophyta</taxon>
        <taxon>Spermatophyta</taxon>
        <taxon>Magnoliopsida</taxon>
        <taxon>eudicotyledons</taxon>
        <taxon>Gunneridae</taxon>
        <taxon>Pentapetalae</taxon>
        <taxon>asterids</taxon>
        <taxon>campanulids</taxon>
        <taxon>Asterales</taxon>
        <taxon>Asteraceae</taxon>
        <taxon>Cichorioideae</taxon>
        <taxon>Cichorieae</taxon>
        <taxon>Lactucinae</taxon>
        <taxon>Lactuca</taxon>
    </lineage>
</organism>
<dbReference type="EMBL" id="CAKMRJ010005412">
    <property type="protein sequence ID" value="CAH1439895.1"/>
    <property type="molecule type" value="Genomic_DNA"/>
</dbReference>
<comment type="caution">
    <text evidence="1">The sequence shown here is derived from an EMBL/GenBank/DDBJ whole genome shotgun (WGS) entry which is preliminary data.</text>
</comment>
<sequence>MRRTASQACRVRSLAESTGGFGGLVTVKPCPGRHRWQQHRIITSSSSSPISNHWSSFSAITEAATLGLKGKWKLRFHSATAAATTPTGGI</sequence>